<dbReference type="EMBL" id="CP016907">
    <property type="protein sequence ID" value="AOC93456.1"/>
    <property type="molecule type" value="Genomic_DNA"/>
</dbReference>
<proteinExistence type="predicted"/>
<keyword evidence="1" id="KW-0732">Signal</keyword>
<gene>
    <name evidence="2" type="ORF">BB050_00300</name>
</gene>
<dbReference type="PROSITE" id="PS51257">
    <property type="entry name" value="PROKAR_LIPOPROTEIN"/>
    <property type="match status" value="1"/>
</dbReference>
<feature type="chain" id="PRO_5042292386" description="Lipoprotein" evidence="1">
    <location>
        <begin position="21"/>
        <end position="172"/>
    </location>
</feature>
<dbReference type="GeneID" id="32306194"/>
<sequence length="172" mass="19537">MKKILTLFAVIGLIAFSSCEGPEGPPGPPGYDGIGTVYENVPPNYYNFTTGNNFRVRYVFPQRILDSDVVLVYRFGGVDSGRDVWEFLPETHYFEDGTRDFSFDFTFSDSFVDIYLNGNNLTDPELDQYRLNQIFRIVVVPADFAKSVNKANYLEVMKAANLSESQIQKIKL</sequence>
<evidence type="ECO:0000313" key="3">
    <source>
        <dbReference type="Proteomes" id="UP000093276"/>
    </source>
</evidence>
<reference evidence="2 3" key="1">
    <citation type="submission" date="2016-08" db="EMBL/GenBank/DDBJ databases">
        <title>Complete genome sequence of Flavobacterium johnsoniae strain GSE09, a volatile-producing biocontrol agent isolated from cucumber (Cucumis sativus).</title>
        <authorList>
            <person name="Jeong J.-J."/>
            <person name="Oh J.Y."/>
            <person name="Jim Y.J."/>
            <person name="Sang M.K."/>
            <person name="Kim K.D."/>
        </authorList>
    </citation>
    <scope>NUCLEOTIDE SEQUENCE [LARGE SCALE GENOMIC DNA]</scope>
    <source>
        <strain evidence="2 3">GSE09</strain>
    </source>
</reference>
<accession>A0AAC9GHT9</accession>
<evidence type="ECO:0008006" key="4">
    <source>
        <dbReference type="Google" id="ProtNLM"/>
    </source>
</evidence>
<name>A0AAC9GHT9_9FLAO</name>
<dbReference type="RefSeq" id="WP_066032331.1">
    <property type="nucleotide sequence ID" value="NZ_CP016907.1"/>
</dbReference>
<organism evidence="2 3">
    <name type="scientific">Flavobacterium anhuiense</name>
    <dbReference type="NCBI Taxonomy" id="459526"/>
    <lineage>
        <taxon>Bacteria</taxon>
        <taxon>Pseudomonadati</taxon>
        <taxon>Bacteroidota</taxon>
        <taxon>Flavobacteriia</taxon>
        <taxon>Flavobacteriales</taxon>
        <taxon>Flavobacteriaceae</taxon>
        <taxon>Flavobacterium</taxon>
    </lineage>
</organism>
<feature type="signal peptide" evidence="1">
    <location>
        <begin position="1"/>
        <end position="20"/>
    </location>
</feature>
<evidence type="ECO:0000313" key="2">
    <source>
        <dbReference type="EMBL" id="AOC93456.1"/>
    </source>
</evidence>
<dbReference type="Proteomes" id="UP000093276">
    <property type="component" value="Chromosome"/>
</dbReference>
<dbReference type="KEGG" id="fjg:BB050_00300"/>
<dbReference type="AlphaFoldDB" id="A0AAC9GHT9"/>
<protein>
    <recommendedName>
        <fullName evidence="4">Lipoprotein</fullName>
    </recommendedName>
</protein>
<evidence type="ECO:0000256" key="1">
    <source>
        <dbReference type="SAM" id="SignalP"/>
    </source>
</evidence>